<dbReference type="EMBL" id="KN726571">
    <property type="protein sequence ID" value="KIH67784.1"/>
    <property type="molecule type" value="Genomic_DNA"/>
</dbReference>
<evidence type="ECO:0000313" key="1">
    <source>
        <dbReference type="EMBL" id="KIH67784.1"/>
    </source>
</evidence>
<keyword evidence="2" id="KW-1185">Reference proteome</keyword>
<reference evidence="1 2" key="1">
    <citation type="submission" date="2013-12" db="EMBL/GenBank/DDBJ databases">
        <title>Draft genome of the parsitic nematode Ancylostoma duodenale.</title>
        <authorList>
            <person name="Mitreva M."/>
        </authorList>
    </citation>
    <scope>NUCLEOTIDE SEQUENCE [LARGE SCALE GENOMIC DNA]</scope>
    <source>
        <strain evidence="1 2">Zhejiang</strain>
    </source>
</reference>
<sequence>MVRAIAAKEGFETVDDVNENYTHLVGTIDQERVSCCSPNHATRRISSSTRALLEKRRHMGRQANHLES</sequence>
<protein>
    <submittedName>
        <fullName evidence="1">Uncharacterized protein</fullName>
    </submittedName>
</protein>
<accession>A0A0C2H875</accession>
<organism evidence="1 2">
    <name type="scientific">Ancylostoma duodenale</name>
    <dbReference type="NCBI Taxonomy" id="51022"/>
    <lineage>
        <taxon>Eukaryota</taxon>
        <taxon>Metazoa</taxon>
        <taxon>Ecdysozoa</taxon>
        <taxon>Nematoda</taxon>
        <taxon>Chromadorea</taxon>
        <taxon>Rhabditida</taxon>
        <taxon>Rhabditina</taxon>
        <taxon>Rhabditomorpha</taxon>
        <taxon>Strongyloidea</taxon>
        <taxon>Ancylostomatidae</taxon>
        <taxon>Ancylostomatinae</taxon>
        <taxon>Ancylostoma</taxon>
    </lineage>
</organism>
<proteinExistence type="predicted"/>
<evidence type="ECO:0000313" key="2">
    <source>
        <dbReference type="Proteomes" id="UP000054047"/>
    </source>
</evidence>
<gene>
    <name evidence="1" type="ORF">ANCDUO_01883</name>
</gene>
<name>A0A0C2H875_9BILA</name>
<dbReference type="Proteomes" id="UP000054047">
    <property type="component" value="Unassembled WGS sequence"/>
</dbReference>
<dbReference type="AlphaFoldDB" id="A0A0C2H875"/>
<dbReference type="OrthoDB" id="5900007at2759"/>